<evidence type="ECO:0000313" key="4">
    <source>
        <dbReference type="Proteomes" id="UP000563906"/>
    </source>
</evidence>
<feature type="signal peptide" evidence="1">
    <location>
        <begin position="1"/>
        <end position="19"/>
    </location>
</feature>
<dbReference type="Proteomes" id="UP000563906">
    <property type="component" value="Unassembled WGS sequence"/>
</dbReference>
<dbReference type="PROSITE" id="PS50853">
    <property type="entry name" value="FN3"/>
    <property type="match status" value="1"/>
</dbReference>
<comment type="caution">
    <text evidence="3">The sequence shown here is derived from an EMBL/GenBank/DDBJ whole genome shotgun (WGS) entry which is preliminary data.</text>
</comment>
<feature type="chain" id="PRO_5032649340" evidence="1">
    <location>
        <begin position="20"/>
        <end position="1644"/>
    </location>
</feature>
<organism evidence="3 4">
    <name type="scientific">Tenacibaculum pelagium</name>
    <dbReference type="NCBI Taxonomy" id="2759527"/>
    <lineage>
        <taxon>Bacteria</taxon>
        <taxon>Pseudomonadati</taxon>
        <taxon>Bacteroidota</taxon>
        <taxon>Flavobacteriia</taxon>
        <taxon>Flavobacteriales</taxon>
        <taxon>Flavobacteriaceae</taxon>
        <taxon>Tenacibaculum</taxon>
    </lineage>
</organism>
<evidence type="ECO:0000259" key="2">
    <source>
        <dbReference type="PROSITE" id="PS50853"/>
    </source>
</evidence>
<keyword evidence="1" id="KW-0732">Signal</keyword>
<protein>
    <submittedName>
        <fullName evidence="3">Fibronectin type III domain-containing protein</fullName>
    </submittedName>
</protein>
<dbReference type="SMART" id="SM00060">
    <property type="entry name" value="FN3"/>
    <property type="match status" value="1"/>
</dbReference>
<dbReference type="CDD" id="cd00063">
    <property type="entry name" value="FN3"/>
    <property type="match status" value="1"/>
</dbReference>
<dbReference type="InterPro" id="IPR013783">
    <property type="entry name" value="Ig-like_fold"/>
</dbReference>
<feature type="domain" description="Fibronectin type-III" evidence="2">
    <location>
        <begin position="285"/>
        <end position="374"/>
    </location>
</feature>
<dbReference type="InterPro" id="IPR036116">
    <property type="entry name" value="FN3_sf"/>
</dbReference>
<name>A0A839ANK3_9FLAO</name>
<dbReference type="SUPFAM" id="SSF49265">
    <property type="entry name" value="Fibronectin type III"/>
    <property type="match status" value="1"/>
</dbReference>
<accession>A0A839ANK3</accession>
<dbReference type="InterPro" id="IPR003961">
    <property type="entry name" value="FN3_dom"/>
</dbReference>
<gene>
    <name evidence="3" type="ORF">H3Z83_09080</name>
</gene>
<reference evidence="3 4" key="1">
    <citation type="submission" date="2020-07" db="EMBL/GenBank/DDBJ databases">
        <title>Bacterium isolated from marine sediment.</title>
        <authorList>
            <person name="Shang D."/>
            <person name="Du Z.-J."/>
        </authorList>
    </citation>
    <scope>NUCLEOTIDE SEQUENCE [LARGE SCALE GENOMIC DNA]</scope>
    <source>
        <strain evidence="3 4">S7007</strain>
    </source>
</reference>
<dbReference type="Gene3D" id="3.40.390.10">
    <property type="entry name" value="Collagenase (Catalytic Domain)"/>
    <property type="match status" value="1"/>
</dbReference>
<sequence length="1644" mass="183919">MRKKLLIFLLFICSFSTFGQQYPVQLLTNVQAPAPVNFYNYADESSLNSPITVQIFLNDLTVSNRQIKLKTYFEGGNIQFQSKDFVLGAEELFIDGGIPLILRNTELAPYYKYENIQGIGVATYGQSIPEGSYDFCFEVFDYLSGSKLSAKKCTKVFIFKNEPPILNLPFNGTNIAPKDFENIVFQWTPRHLNVSNVEYELSIVEIWDNSITPQTAFLSQAPIYQETTRATSILYGPDKPQLLADKRYAWRIQAKALQGLEEIGLFKNEGYSEVFWFSRTSPCQVPENISGEPKGLSKINVYWNEDPTVYSDYIIAYREADKPDAHWFTKKTNSAWATIWNLKPGTTYEYKVKGKCTYQYSEYSEVQYVTTEIVKNEDANYQCGIVPDEIAITNREPHPGLAIGSQITAGDFKVVITDITSQSPGALSGKGYVSIPYLNFAKFAVNFSNILVNTDNRLAQGEIVTVYDSKFGEGASMTVDVNVNISEGINGDKGDTKEITVDFVVDSVTIDANGAIVVTGTNAEGEADSAVIPGDKDTKIISSNGDVWSIGEDGKITKEEGAEGGAVVAGTTNGVDSNGEVNQVTADGVLVTFEDSGYYSYDALPKNTSSELEAEYRVIETKNGNKYEIPYKAISDNNGEDFIYANVEITDSSIVKDSIIFKTKEGAKVDVLSWNGNKAKLKLVRKLDYAHEEIYATIKNKEGKYDVAGTLITTHLASQELEAINVVLVPVGVDIDSDLITKTKEIYAKAGVRLNIQTLEEVDKNEKKKKLHPDEIYGWDKDNNGSLEVGDSKILSNYTNEEKAFNGYIKNQNYYNKKAYYIFVTNIPTTKSEVDGFMPLKRQFGFVFTAQANTVTKQARTLAHELGHGIFGLKHTWDEYNFSQRATNFLMDYGTGTVLNHLDWKKLHAPGIQLYWFQGDEDGESGSASYDFVAEDITNDLLVEDKLSIDILPSTNNNLKVFDYEGILSSNFESYVNNYLISGKYTVRVITYGSQKEVEKALEDDDDETRPKPNEIVLLIKKGTSKSFVQVLLGTNVLKELSEKSVSKEDLITLIKNESTVDLKNSLLNKQIKQNIFGYYLAEHSKEYDGSVKAFILITLLDTVISGIEDFELADNIWDPSKSNYSPIIKSDKLQNAYVCGLYNGLIQEAKAIPELAKLLIKISSSEKNRKQFGSEIDKLIEKGILNSILEGLKKKYAGKSPYYLSYESGKTTVAVGTMFVSFGSVTKAGKLTSLVKIVNPLKGAIDFLNKVTKAGLVVYKKSKNVFLLKVTLESSIVLAKLDVDNILKEIKWLNEGEIISYLDDVKYLDDSGNIVEAQFAYVKKNNGEVGLKVTNAGSELINKLKGKLKLGDKWDDFVADFKDNTNALRRFNKNPKLTKVWKMLFTTTRRNDLKWLDQMSDWLDLGVKSKVIDNVIHFTAPNGFKFAKIKGNKLYYNYDGFGGDILVSSDKVTTVLGKFFDPPKFGTSVYLDKSKTGLENGIISRVVNKRPPNNSIAFLDLPEDQYNSLLNGHIKDNILSSPLFKGDQSKLDLIDGLDPWSNQVKDIISNQILPNASTDEALSILKKGIDDGNKVFWNTYNKTFLEKAFKRGDDVRLVSDPDFYKAATDEIGGSYKKELIEIDRLKDLYGYKYNSVSKTFIKK</sequence>
<dbReference type="EMBL" id="JACGLS010000004">
    <property type="protein sequence ID" value="MBA6156665.1"/>
    <property type="molecule type" value="Genomic_DNA"/>
</dbReference>
<proteinExistence type="predicted"/>
<keyword evidence="4" id="KW-1185">Reference proteome</keyword>
<dbReference type="InterPro" id="IPR024079">
    <property type="entry name" value="MetalloPept_cat_dom_sf"/>
</dbReference>
<dbReference type="Gene3D" id="2.60.40.10">
    <property type="entry name" value="Immunoglobulins"/>
    <property type="match status" value="1"/>
</dbReference>
<dbReference type="RefSeq" id="WP_182125172.1">
    <property type="nucleotide sequence ID" value="NZ_JACGLS010000004.1"/>
</dbReference>
<evidence type="ECO:0000256" key="1">
    <source>
        <dbReference type="SAM" id="SignalP"/>
    </source>
</evidence>
<evidence type="ECO:0000313" key="3">
    <source>
        <dbReference type="EMBL" id="MBA6156665.1"/>
    </source>
</evidence>
<dbReference type="Pfam" id="PF00041">
    <property type="entry name" value="fn3"/>
    <property type="match status" value="1"/>
</dbReference>
<dbReference type="GO" id="GO:0008237">
    <property type="term" value="F:metallopeptidase activity"/>
    <property type="evidence" value="ECO:0007669"/>
    <property type="project" value="InterPro"/>
</dbReference>